<proteinExistence type="predicted"/>
<dbReference type="Gramene" id="AUR62039308-RA">
    <property type="protein sequence ID" value="AUR62039308-RA:cds"/>
    <property type="gene ID" value="AUR62039308"/>
</dbReference>
<evidence type="ECO:0000313" key="3">
    <source>
        <dbReference type="EnsemblPlants" id="AUR62039308-RA:cds"/>
    </source>
</evidence>
<gene>
    <name evidence="3" type="primary">LOC110732071</name>
</gene>
<evidence type="ECO:0000259" key="1">
    <source>
        <dbReference type="Pfam" id="PF00646"/>
    </source>
</evidence>
<sequence length="374" mass="43579">MIMADWSTLPSDLLIAIALKFDSINELIYFSAVCRSWNDVFTVFKRDSATPWLLQADPSPKHDHKLDVCSRRSKIFEINKVKGLELNIPQANRRQCFGSEYGWIVMIGFDDNQVSLFNPITKAQLTLPCLASLPVLRNSSMRYEIMERGKLDIWEPIEFRILKAIVLKIDDNDFVVMLIYHHNLESSPYTSKNNSLALSRPVNRTWRWTKVITSGEKFPYVIDVVYWNGIVLILHVNGLITCCETSAIVDFSPSSPVYAKPYHSIVFPTFKQGRVYKLDRSGNDKCWTVVEDLGDYMVFVGNNSAMSVHKSKSPNYQHDAIYFTDDIKFFWEDLKPRWQDIGMFDMKSREFKRFSENNDKIRTTFRPLWFIPKF</sequence>
<dbReference type="PANTHER" id="PTHR44259:SF107">
    <property type="entry name" value="F-BOX PROTEIN SKIP23-LIKE"/>
    <property type="match status" value="1"/>
</dbReference>
<keyword evidence="4" id="KW-1185">Reference proteome</keyword>
<dbReference type="Proteomes" id="UP000596660">
    <property type="component" value="Unplaced"/>
</dbReference>
<evidence type="ECO:0000259" key="2">
    <source>
        <dbReference type="Pfam" id="PF03478"/>
    </source>
</evidence>
<name>A0A803N2F5_CHEQI</name>
<feature type="domain" description="F-box" evidence="1">
    <location>
        <begin position="6"/>
        <end position="42"/>
    </location>
</feature>
<dbReference type="InterPro" id="IPR005174">
    <property type="entry name" value="KIB1-4_b-propeller"/>
</dbReference>
<organism evidence="3 4">
    <name type="scientific">Chenopodium quinoa</name>
    <name type="common">Quinoa</name>
    <dbReference type="NCBI Taxonomy" id="63459"/>
    <lineage>
        <taxon>Eukaryota</taxon>
        <taxon>Viridiplantae</taxon>
        <taxon>Streptophyta</taxon>
        <taxon>Embryophyta</taxon>
        <taxon>Tracheophyta</taxon>
        <taxon>Spermatophyta</taxon>
        <taxon>Magnoliopsida</taxon>
        <taxon>eudicotyledons</taxon>
        <taxon>Gunneridae</taxon>
        <taxon>Pentapetalae</taxon>
        <taxon>Caryophyllales</taxon>
        <taxon>Chenopodiaceae</taxon>
        <taxon>Chenopodioideae</taxon>
        <taxon>Atripliceae</taxon>
        <taxon>Chenopodium</taxon>
    </lineage>
</organism>
<feature type="domain" description="KIB1-4 beta-propeller" evidence="2">
    <location>
        <begin position="274"/>
        <end position="345"/>
    </location>
</feature>
<dbReference type="EnsemblPlants" id="AUR62039308-RA">
    <property type="protein sequence ID" value="AUR62039308-RA:cds"/>
    <property type="gene ID" value="AUR62039308"/>
</dbReference>
<reference evidence="3" key="2">
    <citation type="submission" date="2021-03" db="UniProtKB">
        <authorList>
            <consortium name="EnsemblPlants"/>
        </authorList>
    </citation>
    <scope>IDENTIFICATION</scope>
</reference>
<protein>
    <recommendedName>
        <fullName evidence="5">DUF295 domain-containing protein</fullName>
    </recommendedName>
</protein>
<reference evidence="3" key="1">
    <citation type="journal article" date="2017" name="Nature">
        <title>The genome of Chenopodium quinoa.</title>
        <authorList>
            <person name="Jarvis D.E."/>
            <person name="Ho Y.S."/>
            <person name="Lightfoot D.J."/>
            <person name="Schmoeckel S.M."/>
            <person name="Li B."/>
            <person name="Borm T.J.A."/>
            <person name="Ohyanagi H."/>
            <person name="Mineta K."/>
            <person name="Michell C.T."/>
            <person name="Saber N."/>
            <person name="Kharbatia N.M."/>
            <person name="Rupper R.R."/>
            <person name="Sharp A.R."/>
            <person name="Dally N."/>
            <person name="Boughton B.A."/>
            <person name="Woo Y.H."/>
            <person name="Gao G."/>
            <person name="Schijlen E.G.W.M."/>
            <person name="Guo X."/>
            <person name="Momin A.A."/>
            <person name="Negrao S."/>
            <person name="Al-Babili S."/>
            <person name="Gehring C."/>
            <person name="Roessner U."/>
            <person name="Jung C."/>
            <person name="Murphy K."/>
            <person name="Arold S.T."/>
            <person name="Gojobori T."/>
            <person name="van der Linden C.G."/>
            <person name="van Loo E.N."/>
            <person name="Jellen E.N."/>
            <person name="Maughan P.J."/>
            <person name="Tester M."/>
        </authorList>
    </citation>
    <scope>NUCLEOTIDE SEQUENCE [LARGE SCALE GENOMIC DNA]</scope>
    <source>
        <strain evidence="3">cv. PI 614886</strain>
    </source>
</reference>
<dbReference type="Pfam" id="PF00646">
    <property type="entry name" value="F-box"/>
    <property type="match status" value="1"/>
</dbReference>
<dbReference type="InterPro" id="IPR001810">
    <property type="entry name" value="F-box_dom"/>
</dbReference>
<accession>A0A803N2F5</accession>
<dbReference type="AlphaFoldDB" id="A0A803N2F5"/>
<dbReference type="Gene3D" id="1.20.1280.50">
    <property type="match status" value="1"/>
</dbReference>
<evidence type="ECO:0008006" key="5">
    <source>
        <dbReference type="Google" id="ProtNLM"/>
    </source>
</evidence>
<evidence type="ECO:0000313" key="4">
    <source>
        <dbReference type="Proteomes" id="UP000596660"/>
    </source>
</evidence>
<feature type="domain" description="KIB1-4 beta-propeller" evidence="2">
    <location>
        <begin position="78"/>
        <end position="254"/>
    </location>
</feature>
<dbReference type="OMA" id="CCETSAI"/>
<dbReference type="InterPro" id="IPR050942">
    <property type="entry name" value="F-box_BR-signaling"/>
</dbReference>
<dbReference type="Pfam" id="PF03478">
    <property type="entry name" value="Beta-prop_KIB1-4"/>
    <property type="match status" value="2"/>
</dbReference>
<dbReference type="PANTHER" id="PTHR44259">
    <property type="entry name" value="OS07G0183000 PROTEIN-RELATED"/>
    <property type="match status" value="1"/>
</dbReference>